<sequence length="125" mass="15008">MRWLWSLWTRRLEVGCGGGTSPEPLYFERYWWLWSLWTRRLEVGCGGGTSPEPLYFERYWWWQKREETEEWPQDLSTFTSKLQIWPPILSLFTSEQIWSPWVPNLRSFTSKQGGGGGDHFGESRR</sequence>
<dbReference type="AlphaFoldDB" id="A0ABD1WRU0"/>
<gene>
    <name evidence="1" type="ORF">Fot_06039</name>
</gene>
<dbReference type="Proteomes" id="UP001604277">
    <property type="component" value="Unassembled WGS sequence"/>
</dbReference>
<evidence type="ECO:0000313" key="2">
    <source>
        <dbReference type="Proteomes" id="UP001604277"/>
    </source>
</evidence>
<name>A0ABD1WRU0_9LAMI</name>
<comment type="caution">
    <text evidence="1">The sequence shown here is derived from an EMBL/GenBank/DDBJ whole genome shotgun (WGS) entry which is preliminary data.</text>
</comment>
<accession>A0ABD1WRU0</accession>
<proteinExistence type="predicted"/>
<dbReference type="EMBL" id="JBFOLJ010000002">
    <property type="protein sequence ID" value="KAL2552420.1"/>
    <property type="molecule type" value="Genomic_DNA"/>
</dbReference>
<reference evidence="2" key="1">
    <citation type="submission" date="2024-07" db="EMBL/GenBank/DDBJ databases">
        <title>Two chromosome-level genome assemblies of Korean endemic species Abeliophyllum distichum and Forsythia ovata (Oleaceae).</title>
        <authorList>
            <person name="Jang H."/>
        </authorList>
    </citation>
    <scope>NUCLEOTIDE SEQUENCE [LARGE SCALE GENOMIC DNA]</scope>
</reference>
<evidence type="ECO:0000313" key="1">
    <source>
        <dbReference type="EMBL" id="KAL2552420.1"/>
    </source>
</evidence>
<keyword evidence="2" id="KW-1185">Reference proteome</keyword>
<protein>
    <submittedName>
        <fullName evidence="1">Uncharacterized protein</fullName>
    </submittedName>
</protein>
<organism evidence="1 2">
    <name type="scientific">Forsythia ovata</name>
    <dbReference type="NCBI Taxonomy" id="205694"/>
    <lineage>
        <taxon>Eukaryota</taxon>
        <taxon>Viridiplantae</taxon>
        <taxon>Streptophyta</taxon>
        <taxon>Embryophyta</taxon>
        <taxon>Tracheophyta</taxon>
        <taxon>Spermatophyta</taxon>
        <taxon>Magnoliopsida</taxon>
        <taxon>eudicotyledons</taxon>
        <taxon>Gunneridae</taxon>
        <taxon>Pentapetalae</taxon>
        <taxon>asterids</taxon>
        <taxon>lamiids</taxon>
        <taxon>Lamiales</taxon>
        <taxon>Oleaceae</taxon>
        <taxon>Forsythieae</taxon>
        <taxon>Forsythia</taxon>
    </lineage>
</organism>